<dbReference type="Gene3D" id="3.40.50.300">
    <property type="entry name" value="P-loop containing nucleotide triphosphate hydrolases"/>
    <property type="match status" value="1"/>
</dbReference>
<proteinExistence type="inferred from homology"/>
<dbReference type="Pfam" id="PF02492">
    <property type="entry name" value="cobW"/>
    <property type="match status" value="1"/>
</dbReference>
<dbReference type="GO" id="GO:0005737">
    <property type="term" value="C:cytoplasm"/>
    <property type="evidence" value="ECO:0007669"/>
    <property type="project" value="TreeGrafter"/>
</dbReference>
<dbReference type="SUPFAM" id="SSF52540">
    <property type="entry name" value="P-loop containing nucleoside triphosphate hydrolases"/>
    <property type="match status" value="1"/>
</dbReference>
<evidence type="ECO:0000256" key="5">
    <source>
        <dbReference type="ARBA" id="ARBA00045658"/>
    </source>
</evidence>
<protein>
    <submittedName>
        <fullName evidence="9">GTP-binding protein</fullName>
    </submittedName>
</protein>
<dbReference type="InterPro" id="IPR011629">
    <property type="entry name" value="CobW-like_C"/>
</dbReference>
<feature type="domain" description="CobW/HypB/UreG nucleotide-binding" evidence="7">
    <location>
        <begin position="3"/>
        <end position="166"/>
    </location>
</feature>
<keyword evidence="1" id="KW-0547">Nucleotide-binding</keyword>
<feature type="domain" description="CobW C-terminal" evidence="8">
    <location>
        <begin position="225"/>
        <end position="290"/>
    </location>
</feature>
<sequence length="292" mass="33152">MLPALVITGFLGTGKTTLLINSAREYFKDKRIALIVNELGEVGVDGKVLRNAYSEVLELPEGCICCTLHAEFEKAIGEIREKYNPEILLVETSGGAVPFPVILSLQALGCSVDGVICLVDCANFEKYKEDNTAKYQIGSSNVIVLNKIDLVDENKIKKVEEEVKEIWQLYRPVNAFTGEPYYTKVKIYKTQYGKLPQKVFEGLYTIPELKDFPHHHSHNYKQRVINLIEPLDYDELESKLKSLPENTIRAKGIVRLKHYPKPVIINYSFGYLDYPIEIQDYDGPSFLVLIES</sequence>
<evidence type="ECO:0000256" key="3">
    <source>
        <dbReference type="ARBA" id="ARBA00023186"/>
    </source>
</evidence>
<dbReference type="GO" id="GO:0000166">
    <property type="term" value="F:nucleotide binding"/>
    <property type="evidence" value="ECO:0007669"/>
    <property type="project" value="UniProtKB-KW"/>
</dbReference>
<evidence type="ECO:0000313" key="9">
    <source>
        <dbReference type="EMBL" id="HEW46145.1"/>
    </source>
</evidence>
<dbReference type="PANTHER" id="PTHR13748">
    <property type="entry name" value="COBW-RELATED"/>
    <property type="match status" value="1"/>
</dbReference>
<evidence type="ECO:0000259" key="7">
    <source>
        <dbReference type="Pfam" id="PF02492"/>
    </source>
</evidence>
<evidence type="ECO:0000256" key="2">
    <source>
        <dbReference type="ARBA" id="ARBA00022801"/>
    </source>
</evidence>
<comment type="similarity">
    <text evidence="4">Belongs to the SIMIBI class G3E GTPase family. ZNG1 subfamily.</text>
</comment>
<dbReference type="Gene3D" id="3.30.1220.10">
    <property type="entry name" value="CobW-like, C-terminal domain"/>
    <property type="match status" value="1"/>
</dbReference>
<dbReference type="EMBL" id="DSFP01000049">
    <property type="protein sequence ID" value="HEW46145.1"/>
    <property type="molecule type" value="Genomic_DNA"/>
</dbReference>
<dbReference type="InterPro" id="IPR003495">
    <property type="entry name" value="CobW/HypB/UreG_nucleotide-bd"/>
</dbReference>
<comment type="caution">
    <text evidence="9">The sequence shown here is derived from an EMBL/GenBank/DDBJ whole genome shotgun (WGS) entry which is preliminary data.</text>
</comment>
<reference evidence="9" key="1">
    <citation type="journal article" date="2020" name="mSystems">
        <title>Genome- and Community-Level Interaction Insights into Carbon Utilization and Element Cycling Functions of Hydrothermarchaeota in Hydrothermal Sediment.</title>
        <authorList>
            <person name="Zhou Z."/>
            <person name="Liu Y."/>
            <person name="Xu W."/>
            <person name="Pan J."/>
            <person name="Luo Z.H."/>
            <person name="Li M."/>
        </authorList>
    </citation>
    <scope>NUCLEOTIDE SEQUENCE [LARGE SCALE GENOMIC DNA]</scope>
    <source>
        <strain evidence="9">SpSt-132</strain>
    </source>
</reference>
<evidence type="ECO:0000256" key="6">
    <source>
        <dbReference type="ARBA" id="ARBA00049117"/>
    </source>
</evidence>
<dbReference type="InterPro" id="IPR051316">
    <property type="entry name" value="Zinc-reg_GTPase_activator"/>
</dbReference>
<evidence type="ECO:0000256" key="1">
    <source>
        <dbReference type="ARBA" id="ARBA00022741"/>
    </source>
</evidence>
<comment type="catalytic activity">
    <reaction evidence="6">
        <text>GTP + H2O = GDP + phosphate + H(+)</text>
        <dbReference type="Rhea" id="RHEA:19669"/>
        <dbReference type="ChEBI" id="CHEBI:15377"/>
        <dbReference type="ChEBI" id="CHEBI:15378"/>
        <dbReference type="ChEBI" id="CHEBI:37565"/>
        <dbReference type="ChEBI" id="CHEBI:43474"/>
        <dbReference type="ChEBI" id="CHEBI:58189"/>
    </reaction>
    <physiologicalReaction direction="left-to-right" evidence="6">
        <dbReference type="Rhea" id="RHEA:19670"/>
    </physiologicalReaction>
</comment>
<name>A0A7C2ZKL6_9AQUI</name>
<dbReference type="GO" id="GO:0016787">
    <property type="term" value="F:hydrolase activity"/>
    <property type="evidence" value="ECO:0007669"/>
    <property type="project" value="UniProtKB-KW"/>
</dbReference>
<gene>
    <name evidence="9" type="ORF">ENO47_05695</name>
</gene>
<organism evidence="9">
    <name type="scientific">Hydrogenobacter sp</name>
    <dbReference type="NCBI Taxonomy" id="2152829"/>
    <lineage>
        <taxon>Bacteria</taxon>
        <taxon>Pseudomonadati</taxon>
        <taxon>Aquificota</taxon>
        <taxon>Aquificia</taxon>
        <taxon>Aquificales</taxon>
        <taxon>Aquificaceae</taxon>
        <taxon>Hydrogenobacter</taxon>
    </lineage>
</organism>
<dbReference type="Pfam" id="PF07683">
    <property type="entry name" value="CobW_C"/>
    <property type="match status" value="1"/>
</dbReference>
<evidence type="ECO:0000256" key="4">
    <source>
        <dbReference type="ARBA" id="ARBA00034320"/>
    </source>
</evidence>
<accession>A0A7C2ZKL6</accession>
<keyword evidence="2" id="KW-0378">Hydrolase</keyword>
<keyword evidence="3" id="KW-0143">Chaperone</keyword>
<dbReference type="InterPro" id="IPR027417">
    <property type="entry name" value="P-loop_NTPase"/>
</dbReference>
<dbReference type="CDD" id="cd03112">
    <property type="entry name" value="CobW-like"/>
    <property type="match status" value="1"/>
</dbReference>
<dbReference type="AlphaFoldDB" id="A0A7C2ZKL6"/>
<comment type="function">
    <text evidence="5">Zinc chaperone that directly transfers zinc cofactor to target proteins, thereby activating them. Zinc is transferred from the CXCC motif in the GTPase domain to the zinc binding site in target proteins in a process requiring GTP hydrolysis.</text>
</comment>
<dbReference type="PANTHER" id="PTHR13748:SF62">
    <property type="entry name" value="COBW DOMAIN-CONTAINING PROTEIN"/>
    <property type="match status" value="1"/>
</dbReference>
<evidence type="ECO:0000259" key="8">
    <source>
        <dbReference type="Pfam" id="PF07683"/>
    </source>
</evidence>
<dbReference type="InterPro" id="IPR036627">
    <property type="entry name" value="CobW-likC_sf"/>
</dbReference>